<reference evidence="7 8" key="1">
    <citation type="submission" date="2015-12" db="EMBL/GenBank/DDBJ databases">
        <title>The genome of Folsomia candida.</title>
        <authorList>
            <person name="Faddeeva A."/>
            <person name="Derks M.F."/>
            <person name="Anvar Y."/>
            <person name="Smit S."/>
            <person name="Van Straalen N."/>
            <person name="Roelofs D."/>
        </authorList>
    </citation>
    <scope>NUCLEOTIDE SEQUENCE [LARGE SCALE GENOMIC DNA]</scope>
    <source>
        <strain evidence="7 8">VU population</strain>
        <tissue evidence="7">Whole body</tissue>
    </source>
</reference>
<dbReference type="InterPro" id="IPR019819">
    <property type="entry name" value="Carboxylesterase_B_CS"/>
</dbReference>
<dbReference type="PROSITE" id="PS00122">
    <property type="entry name" value="CARBOXYLESTERASE_B_1"/>
    <property type="match status" value="1"/>
</dbReference>
<accession>A0A226E2Z6</accession>
<dbReference type="EC" id="3.1.1.-" evidence="5"/>
<dbReference type="InterPro" id="IPR029058">
    <property type="entry name" value="AB_hydrolase_fold"/>
</dbReference>
<dbReference type="InterPro" id="IPR050309">
    <property type="entry name" value="Type-B_Carboxylest/Lipase"/>
</dbReference>
<keyword evidence="3 5" id="KW-0378">Hydrolase</keyword>
<feature type="domain" description="Carboxylesterase type B" evidence="6">
    <location>
        <begin position="40"/>
        <end position="562"/>
    </location>
</feature>
<dbReference type="Gene3D" id="3.40.50.1820">
    <property type="entry name" value="alpha/beta hydrolase"/>
    <property type="match status" value="1"/>
</dbReference>
<dbReference type="OrthoDB" id="19653at2759"/>
<dbReference type="AlphaFoldDB" id="A0A226E2Z6"/>
<dbReference type="InterPro" id="IPR002018">
    <property type="entry name" value="CarbesteraseB"/>
</dbReference>
<evidence type="ECO:0000313" key="7">
    <source>
        <dbReference type="EMBL" id="OXA51291.1"/>
    </source>
</evidence>
<evidence type="ECO:0000256" key="2">
    <source>
        <dbReference type="ARBA" id="ARBA00022487"/>
    </source>
</evidence>
<evidence type="ECO:0000256" key="3">
    <source>
        <dbReference type="ARBA" id="ARBA00022801"/>
    </source>
</evidence>
<dbReference type="GO" id="GO:0052689">
    <property type="term" value="F:carboxylic ester hydrolase activity"/>
    <property type="evidence" value="ECO:0007669"/>
    <property type="project" value="UniProtKB-KW"/>
</dbReference>
<keyword evidence="2" id="KW-0719">Serine esterase</keyword>
<keyword evidence="4" id="KW-0325">Glycoprotein</keyword>
<dbReference type="PROSITE" id="PS00941">
    <property type="entry name" value="CARBOXYLESTERASE_B_2"/>
    <property type="match status" value="1"/>
</dbReference>
<evidence type="ECO:0000256" key="4">
    <source>
        <dbReference type="ARBA" id="ARBA00023180"/>
    </source>
</evidence>
<protein>
    <recommendedName>
        <fullName evidence="5">Carboxylic ester hydrolase</fullName>
        <ecNumber evidence="5">3.1.1.-</ecNumber>
    </recommendedName>
</protein>
<comment type="similarity">
    <text evidence="1 5">Belongs to the type-B carboxylesterase/lipase family.</text>
</comment>
<name>A0A226E2Z6_FOLCA</name>
<dbReference type="Proteomes" id="UP000198287">
    <property type="component" value="Unassembled WGS sequence"/>
</dbReference>
<evidence type="ECO:0000256" key="5">
    <source>
        <dbReference type="RuleBase" id="RU361235"/>
    </source>
</evidence>
<dbReference type="OMA" id="ACLMNKE"/>
<dbReference type="SUPFAM" id="SSF53474">
    <property type="entry name" value="alpha/beta-Hydrolases"/>
    <property type="match status" value="1"/>
</dbReference>
<evidence type="ECO:0000256" key="1">
    <source>
        <dbReference type="ARBA" id="ARBA00005964"/>
    </source>
</evidence>
<gene>
    <name evidence="7" type="ORF">Fcan01_14330</name>
</gene>
<dbReference type="PANTHER" id="PTHR11559">
    <property type="entry name" value="CARBOXYLESTERASE"/>
    <property type="match status" value="1"/>
</dbReference>
<dbReference type="InterPro" id="IPR019826">
    <property type="entry name" value="Carboxylesterase_B_AS"/>
</dbReference>
<proteinExistence type="inferred from homology"/>
<sequence>MVPKLGVKTKLNSVRYVYSLVLSSLLSSASLEGRLEDVDPIALTSQGQLLGKFGDSRNSRDFIMFLGIPYAKVPQTFHPAVAPERWDELRNATEFGEICMQFDRMAGKVIGSEDCLYLNIYRPADMSEVLPVLVYIHGGAFAFSSGNDYGPKYFMDQNVILVTFNYRLGALGFLNVGDDAYPGNLGMKDQVMALRWIRDNIYAFGGDPNRVTIFGDSSGSASVSYHILSPMSRGLFSGAISMSGNALCPWANVPNPKIVSKRLASSVGCPTKKPKYLVACLMNKEAKEIVEAQQELAGWDDDPIVPFAPSVEEYGIASNEVFLPASPEVMFATGNFNKVPWITGVNSMEGATLYSAIILNSTELTAEFNRNWHKMAPFALGYREYQPTNSPASASAAIRAYYFGDQSISPATRDNLTNMFSDRNFFHCTRLASLAVAKHAPVYLYYWTQEGPKSWLDVFKIPKELGYKGVVHSDELQFLFDMETFPEIKNGTDLARFSTRVVSLWTAFARTGQPYKIWGEDVVEWNPVQMSEMSGLSPVKYFQIEENAKIIMEPFTERLDFWEGLALNYTNIHISPQNP</sequence>
<evidence type="ECO:0000313" key="8">
    <source>
        <dbReference type="Proteomes" id="UP000198287"/>
    </source>
</evidence>
<comment type="caution">
    <text evidence="7">The sequence shown here is derived from an EMBL/GenBank/DDBJ whole genome shotgun (WGS) entry which is preliminary data.</text>
</comment>
<evidence type="ECO:0000259" key="6">
    <source>
        <dbReference type="Pfam" id="PF00135"/>
    </source>
</evidence>
<dbReference type="EMBL" id="LNIX01000008">
    <property type="protein sequence ID" value="OXA51291.1"/>
    <property type="molecule type" value="Genomic_DNA"/>
</dbReference>
<dbReference type="Pfam" id="PF00135">
    <property type="entry name" value="COesterase"/>
    <property type="match status" value="1"/>
</dbReference>
<organism evidence="7 8">
    <name type="scientific">Folsomia candida</name>
    <name type="common">Springtail</name>
    <dbReference type="NCBI Taxonomy" id="158441"/>
    <lineage>
        <taxon>Eukaryota</taxon>
        <taxon>Metazoa</taxon>
        <taxon>Ecdysozoa</taxon>
        <taxon>Arthropoda</taxon>
        <taxon>Hexapoda</taxon>
        <taxon>Collembola</taxon>
        <taxon>Entomobryomorpha</taxon>
        <taxon>Isotomoidea</taxon>
        <taxon>Isotomidae</taxon>
        <taxon>Proisotominae</taxon>
        <taxon>Folsomia</taxon>
    </lineage>
</organism>
<keyword evidence="8" id="KW-1185">Reference proteome</keyword>